<evidence type="ECO:0000259" key="1">
    <source>
        <dbReference type="Pfam" id="PF01643"/>
    </source>
</evidence>
<reference evidence="3" key="1">
    <citation type="submission" date="2019-08" db="EMBL/GenBank/DDBJ databases">
        <authorList>
            <person name="Kucharzyk K."/>
            <person name="Murdoch R.W."/>
            <person name="Higgins S."/>
            <person name="Loffler F."/>
        </authorList>
    </citation>
    <scope>NUCLEOTIDE SEQUENCE</scope>
</reference>
<evidence type="ECO:0000259" key="2">
    <source>
        <dbReference type="Pfam" id="PF20791"/>
    </source>
</evidence>
<gene>
    <name evidence="3" type="ORF">SDC9_164070</name>
</gene>
<dbReference type="Pfam" id="PF01643">
    <property type="entry name" value="Acyl-ACP_TE"/>
    <property type="match status" value="1"/>
</dbReference>
<name>A0A645FQL9_9ZZZZ</name>
<feature type="domain" description="Acyl-ACP thioesterase-like C-terminal" evidence="2">
    <location>
        <begin position="159"/>
        <end position="217"/>
    </location>
</feature>
<dbReference type="SUPFAM" id="SSF54637">
    <property type="entry name" value="Thioesterase/thiol ester dehydrase-isomerase"/>
    <property type="match status" value="2"/>
</dbReference>
<evidence type="ECO:0000313" key="3">
    <source>
        <dbReference type="EMBL" id="MPN16725.1"/>
    </source>
</evidence>
<dbReference type="InterPro" id="IPR029069">
    <property type="entry name" value="HotDog_dom_sf"/>
</dbReference>
<feature type="domain" description="Acyl-ACP thioesterase N-terminal hotdog" evidence="1">
    <location>
        <begin position="26"/>
        <end position="124"/>
    </location>
</feature>
<dbReference type="AlphaFoldDB" id="A0A645FQL9"/>
<dbReference type="InterPro" id="IPR049427">
    <property type="entry name" value="Acyl-ACP_TE_C"/>
</dbReference>
<dbReference type="GO" id="GO:0016790">
    <property type="term" value="F:thiolester hydrolase activity"/>
    <property type="evidence" value="ECO:0007669"/>
    <property type="project" value="InterPro"/>
</dbReference>
<sequence length="242" mass="27375">MRELSERFLFTLSLCDRFGYWLPSGILMMMQEMGGRHGQMLGLGRAELLAKNAVWVLARNEYRLYRLPQPGDIIIARTYPGLARRGLYPRYHTFQLENGTLLAEGIGGWTLCDITTRRMANLPEIAALMPDTSDLPKPLGSFPAAVEMLEGETIEALRELRYCDVDVNGHVNNTRSGDWICDMLGPERLKGRPVRHLVINYSREIREGDPVDLSLTLRDDRFSMACRRDGELLLCCGGELGL</sequence>
<dbReference type="EMBL" id="VSSQ01063722">
    <property type="protein sequence ID" value="MPN16725.1"/>
    <property type="molecule type" value="Genomic_DNA"/>
</dbReference>
<evidence type="ECO:0008006" key="4">
    <source>
        <dbReference type="Google" id="ProtNLM"/>
    </source>
</evidence>
<dbReference type="InterPro" id="IPR002864">
    <property type="entry name" value="Acyl-ACP_thioesterase_NHD"/>
</dbReference>
<comment type="caution">
    <text evidence="3">The sequence shown here is derived from an EMBL/GenBank/DDBJ whole genome shotgun (WGS) entry which is preliminary data.</text>
</comment>
<protein>
    <recommendedName>
        <fullName evidence="4">Acyl-ACP thioesterase</fullName>
    </recommendedName>
</protein>
<dbReference type="GO" id="GO:0006633">
    <property type="term" value="P:fatty acid biosynthetic process"/>
    <property type="evidence" value="ECO:0007669"/>
    <property type="project" value="InterPro"/>
</dbReference>
<proteinExistence type="predicted"/>
<accession>A0A645FQL9</accession>
<organism evidence="3">
    <name type="scientific">bioreactor metagenome</name>
    <dbReference type="NCBI Taxonomy" id="1076179"/>
    <lineage>
        <taxon>unclassified sequences</taxon>
        <taxon>metagenomes</taxon>
        <taxon>ecological metagenomes</taxon>
    </lineage>
</organism>
<dbReference type="Pfam" id="PF20791">
    <property type="entry name" value="Acyl-ACP_TE_C"/>
    <property type="match status" value="1"/>
</dbReference>
<dbReference type="Gene3D" id="3.10.129.10">
    <property type="entry name" value="Hotdog Thioesterase"/>
    <property type="match status" value="1"/>
</dbReference>